<accession>A0A8B7CJ09</accession>
<dbReference type="Proteomes" id="UP000228380">
    <property type="component" value="Chromosome 5"/>
</dbReference>
<name>A0A8B7CJ09_PHODC</name>
<evidence type="ECO:0000313" key="3">
    <source>
        <dbReference type="RefSeq" id="XP_008800186.2"/>
    </source>
</evidence>
<keyword evidence="2" id="KW-1185">Reference proteome</keyword>
<organism evidence="2 3">
    <name type="scientific">Phoenix dactylifera</name>
    <name type="common">Date palm</name>
    <dbReference type="NCBI Taxonomy" id="42345"/>
    <lineage>
        <taxon>Eukaryota</taxon>
        <taxon>Viridiplantae</taxon>
        <taxon>Streptophyta</taxon>
        <taxon>Embryophyta</taxon>
        <taxon>Tracheophyta</taxon>
        <taxon>Spermatophyta</taxon>
        <taxon>Magnoliopsida</taxon>
        <taxon>Liliopsida</taxon>
        <taxon>Arecaceae</taxon>
        <taxon>Coryphoideae</taxon>
        <taxon>Phoeniceae</taxon>
        <taxon>Phoenix</taxon>
    </lineage>
</organism>
<dbReference type="KEGG" id="pda:120110916"/>
<dbReference type="RefSeq" id="XP_038982886.1">
    <property type="nucleotide sequence ID" value="XM_039126958.1"/>
</dbReference>
<reference evidence="2" key="1">
    <citation type="journal article" date="2019" name="Nat. Commun.">
        <title>Genome-wide association mapping of date palm fruit traits.</title>
        <authorList>
            <person name="Hazzouri K.M."/>
            <person name="Gros-Balthazard M."/>
            <person name="Flowers J.M."/>
            <person name="Copetti D."/>
            <person name="Lemansour A."/>
            <person name="Lebrun M."/>
            <person name="Masmoudi K."/>
            <person name="Ferrand S."/>
            <person name="Dhar M.I."/>
            <person name="Fresquez Z.A."/>
            <person name="Rosas U."/>
            <person name="Zhang J."/>
            <person name="Talag J."/>
            <person name="Lee S."/>
            <person name="Kudrna D."/>
            <person name="Powell R.F."/>
            <person name="Leitch I.J."/>
            <person name="Krueger R.R."/>
            <person name="Wing R.A."/>
            <person name="Amiri K.M.A."/>
            <person name="Purugganan M.D."/>
        </authorList>
    </citation>
    <scope>NUCLEOTIDE SEQUENCE [LARGE SCALE GENOMIC DNA]</scope>
    <source>
        <strain evidence="2">cv. Khalas</strain>
    </source>
</reference>
<dbReference type="PANTHER" id="PTHR44259">
    <property type="entry name" value="OS07G0183000 PROTEIN-RELATED"/>
    <property type="match status" value="1"/>
</dbReference>
<dbReference type="KEGG" id="pda:103714640"/>
<dbReference type="RefSeq" id="XP_008800186.2">
    <property type="nucleotide sequence ID" value="XM_008801964.2"/>
</dbReference>
<reference evidence="3 4" key="2">
    <citation type="submission" date="2025-04" db="UniProtKB">
        <authorList>
            <consortium name="RefSeq"/>
        </authorList>
    </citation>
    <scope>IDENTIFICATION</scope>
    <source>
        <tissue evidence="3 4">Young leaves</tissue>
    </source>
</reference>
<dbReference type="InterPro" id="IPR005174">
    <property type="entry name" value="KIB1-4_b-propeller"/>
</dbReference>
<feature type="domain" description="KIB1-4 beta-propeller" evidence="1">
    <location>
        <begin position="63"/>
        <end position="335"/>
    </location>
</feature>
<dbReference type="PANTHER" id="PTHR44259:SF114">
    <property type="entry name" value="OS06G0707300 PROTEIN"/>
    <property type="match status" value="1"/>
</dbReference>
<protein>
    <submittedName>
        <fullName evidence="3">Uncharacterized protein LOC103714640</fullName>
    </submittedName>
    <submittedName>
        <fullName evidence="4">Uncharacterized protein LOC120110916</fullName>
    </submittedName>
</protein>
<dbReference type="Pfam" id="PF03478">
    <property type="entry name" value="Beta-prop_KIB1-4"/>
    <property type="match status" value="1"/>
</dbReference>
<dbReference type="OrthoDB" id="591189at2759"/>
<dbReference type="GeneID" id="103714640"/>
<gene>
    <name evidence="3" type="primary">LOC103714640</name>
    <name evidence="4" type="synonym">LOC120110916</name>
</gene>
<evidence type="ECO:0000313" key="4">
    <source>
        <dbReference type="RefSeq" id="XP_038982886.1"/>
    </source>
</evidence>
<evidence type="ECO:0000259" key="1">
    <source>
        <dbReference type="Pfam" id="PF03478"/>
    </source>
</evidence>
<evidence type="ECO:0000313" key="2">
    <source>
        <dbReference type="Proteomes" id="UP000228380"/>
    </source>
</evidence>
<dbReference type="InterPro" id="IPR050942">
    <property type="entry name" value="F-box_BR-signaling"/>
</dbReference>
<sequence>MPTDLLKAIAKKMTEPADYIRFRSVCHSWRSSTSRFALPLHIPLLMLPYDPTTDVRPVHCLSSNQVRILFLPGMVNKIVLASGRGWLVLLDITIPNGSLSLFNPLTGDEIQLPPTADFFHQPGYQFSRYNKKFVSVGHGKHGTKGLNEYADIYPWRAFLSSRLIPINGHGMVMMSNCYSNKNDVAFCKVGDFSWTVLRTNLTQTIVSMACHKDRFFMMDAGGNISVCNIAGPLESRLIHSLRVEPRGTLSFVTASKRLFVLVSYHEGADNSRNRKGCFRMFKLRLNTPLGPSRVESARGHALFRCEAINQSLAVRTKKDIPGYRPECVYFGAPFDFPEERLDGAAHEIDVLNLRTGNWEYLSSGWMRPLSGRLLPSIWVQLSLC</sequence>
<dbReference type="AlphaFoldDB" id="A0A8B7CJ09"/>
<proteinExistence type="predicted"/>